<dbReference type="SUPFAM" id="SSF52172">
    <property type="entry name" value="CheY-like"/>
    <property type="match status" value="1"/>
</dbReference>
<reference evidence="9" key="1">
    <citation type="journal article" date="2019" name="Int. J. Syst. Evol. Microbiol.">
        <title>The Global Catalogue of Microorganisms (GCM) 10K type strain sequencing project: providing services to taxonomists for standard genome sequencing and annotation.</title>
        <authorList>
            <consortium name="The Broad Institute Genomics Platform"/>
            <consortium name="The Broad Institute Genome Sequencing Center for Infectious Disease"/>
            <person name="Wu L."/>
            <person name="Ma J."/>
        </authorList>
    </citation>
    <scope>NUCLEOTIDE SEQUENCE [LARGE SCALE GENOMIC DNA]</scope>
    <source>
        <strain evidence="9">JCM 16924</strain>
    </source>
</reference>
<dbReference type="PANTHER" id="PTHR48111">
    <property type="entry name" value="REGULATOR OF RPOS"/>
    <property type="match status" value="1"/>
</dbReference>
<feature type="DNA-binding region" description="OmpR/PhoB-type" evidence="5">
    <location>
        <begin position="131"/>
        <end position="224"/>
    </location>
</feature>
<dbReference type="EMBL" id="BAAAZX010000006">
    <property type="protein sequence ID" value="GAA3991717.1"/>
    <property type="molecule type" value="Genomic_DNA"/>
</dbReference>
<dbReference type="InterPro" id="IPR011006">
    <property type="entry name" value="CheY-like_superfamily"/>
</dbReference>
<sequence>MPFRSSVSWRILVAGEDPQDREVLRRHLERHGHEVRSVASGTEALAHHADADLVLVDLDLVDVDGLEVCRSVRETSATPIIAVSERNSELDTVLSLQAGADGIIVKPYGVRELLARVEALMRRARPGPNSFSRIEHGPLLIDVESREVTFEGRIVSMTKKEFDLLYMLASQPGTIVSRRVIMQQIWGDSWSRRTVDTHVSSLRGKLGASDWIVTVRGVGFMLGRAA</sequence>
<evidence type="ECO:0000256" key="2">
    <source>
        <dbReference type="ARBA" id="ARBA00023012"/>
    </source>
</evidence>
<dbReference type="PROSITE" id="PS50110">
    <property type="entry name" value="RESPONSE_REGULATORY"/>
    <property type="match status" value="1"/>
</dbReference>
<evidence type="ECO:0000256" key="4">
    <source>
        <dbReference type="PROSITE-ProRule" id="PRU00169"/>
    </source>
</evidence>
<gene>
    <name evidence="8" type="ORF">GCM10022232_28070</name>
</gene>
<keyword evidence="3 5" id="KW-0238">DNA-binding</keyword>
<keyword evidence="2" id="KW-0902">Two-component regulatory system</keyword>
<dbReference type="PANTHER" id="PTHR48111:SF40">
    <property type="entry name" value="PHOSPHATE REGULON TRANSCRIPTIONAL REGULATORY PROTEIN PHOB"/>
    <property type="match status" value="1"/>
</dbReference>
<dbReference type="PROSITE" id="PS51755">
    <property type="entry name" value="OMPR_PHOB"/>
    <property type="match status" value="1"/>
</dbReference>
<dbReference type="Pfam" id="PF00486">
    <property type="entry name" value="Trans_reg_C"/>
    <property type="match status" value="1"/>
</dbReference>
<dbReference type="SMART" id="SM00448">
    <property type="entry name" value="REC"/>
    <property type="match status" value="1"/>
</dbReference>
<evidence type="ECO:0000313" key="8">
    <source>
        <dbReference type="EMBL" id="GAA3991717.1"/>
    </source>
</evidence>
<organism evidence="8 9">
    <name type="scientific">Streptomyces plumbiresistens</name>
    <dbReference type="NCBI Taxonomy" id="511811"/>
    <lineage>
        <taxon>Bacteria</taxon>
        <taxon>Bacillati</taxon>
        <taxon>Actinomycetota</taxon>
        <taxon>Actinomycetes</taxon>
        <taxon>Kitasatosporales</taxon>
        <taxon>Streptomycetaceae</taxon>
        <taxon>Streptomyces</taxon>
    </lineage>
</organism>
<dbReference type="Pfam" id="PF00072">
    <property type="entry name" value="Response_reg"/>
    <property type="match status" value="1"/>
</dbReference>
<evidence type="ECO:0000256" key="5">
    <source>
        <dbReference type="PROSITE-ProRule" id="PRU01091"/>
    </source>
</evidence>
<evidence type="ECO:0000256" key="1">
    <source>
        <dbReference type="ARBA" id="ARBA00022553"/>
    </source>
</evidence>
<comment type="caution">
    <text evidence="8">The sequence shown here is derived from an EMBL/GenBank/DDBJ whole genome shotgun (WGS) entry which is preliminary data.</text>
</comment>
<dbReference type="Gene3D" id="3.40.50.2300">
    <property type="match status" value="1"/>
</dbReference>
<name>A0ABP7R2K3_9ACTN</name>
<feature type="modified residue" description="4-aspartylphosphate" evidence="4">
    <location>
        <position position="57"/>
    </location>
</feature>
<dbReference type="InterPro" id="IPR036388">
    <property type="entry name" value="WH-like_DNA-bd_sf"/>
</dbReference>
<evidence type="ECO:0000259" key="6">
    <source>
        <dbReference type="PROSITE" id="PS50110"/>
    </source>
</evidence>
<dbReference type="InterPro" id="IPR039420">
    <property type="entry name" value="WalR-like"/>
</dbReference>
<dbReference type="InterPro" id="IPR001867">
    <property type="entry name" value="OmpR/PhoB-type_DNA-bd"/>
</dbReference>
<feature type="domain" description="Response regulatory" evidence="6">
    <location>
        <begin position="10"/>
        <end position="121"/>
    </location>
</feature>
<protein>
    <submittedName>
        <fullName evidence="8">Response regulator transcription factor</fullName>
    </submittedName>
</protein>
<keyword evidence="9" id="KW-1185">Reference proteome</keyword>
<evidence type="ECO:0000256" key="3">
    <source>
        <dbReference type="ARBA" id="ARBA00023125"/>
    </source>
</evidence>
<feature type="domain" description="OmpR/PhoB-type" evidence="7">
    <location>
        <begin position="131"/>
        <end position="224"/>
    </location>
</feature>
<dbReference type="CDD" id="cd00383">
    <property type="entry name" value="trans_reg_C"/>
    <property type="match status" value="1"/>
</dbReference>
<dbReference type="InterPro" id="IPR001789">
    <property type="entry name" value="Sig_transdc_resp-reg_receiver"/>
</dbReference>
<accession>A0ABP7R2K3</accession>
<keyword evidence="1 4" id="KW-0597">Phosphoprotein</keyword>
<dbReference type="Gene3D" id="6.10.250.690">
    <property type="match status" value="1"/>
</dbReference>
<evidence type="ECO:0000259" key="7">
    <source>
        <dbReference type="PROSITE" id="PS51755"/>
    </source>
</evidence>
<dbReference type="Proteomes" id="UP001500456">
    <property type="component" value="Unassembled WGS sequence"/>
</dbReference>
<dbReference type="SMART" id="SM00862">
    <property type="entry name" value="Trans_reg_C"/>
    <property type="match status" value="1"/>
</dbReference>
<proteinExistence type="predicted"/>
<dbReference type="Gene3D" id="1.10.10.10">
    <property type="entry name" value="Winged helix-like DNA-binding domain superfamily/Winged helix DNA-binding domain"/>
    <property type="match status" value="1"/>
</dbReference>
<evidence type="ECO:0000313" key="9">
    <source>
        <dbReference type="Proteomes" id="UP001500456"/>
    </source>
</evidence>